<accession>A0A226WQV9</accession>
<dbReference type="Pfam" id="PF13340">
    <property type="entry name" value="DUF4096"/>
    <property type="match status" value="1"/>
</dbReference>
<proteinExistence type="predicted"/>
<evidence type="ECO:0000313" key="3">
    <source>
        <dbReference type="EMBL" id="OXC73483.1"/>
    </source>
</evidence>
<dbReference type="NCBIfam" id="NF033580">
    <property type="entry name" value="transpos_IS5_3"/>
    <property type="match status" value="1"/>
</dbReference>
<dbReference type="PANTHER" id="PTHR46637:SF1">
    <property type="entry name" value="BLL5188 PROTEIN"/>
    <property type="match status" value="1"/>
</dbReference>
<organism evidence="3 4">
    <name type="scientific">Caballeronia sordidicola</name>
    <name type="common">Burkholderia sordidicola</name>
    <dbReference type="NCBI Taxonomy" id="196367"/>
    <lineage>
        <taxon>Bacteria</taxon>
        <taxon>Pseudomonadati</taxon>
        <taxon>Pseudomonadota</taxon>
        <taxon>Betaproteobacteria</taxon>
        <taxon>Burkholderiales</taxon>
        <taxon>Burkholderiaceae</taxon>
        <taxon>Caballeronia</taxon>
    </lineage>
</organism>
<sequence>MPRLMLSDDQYERIARLLPGKGTDPGRTAGDNRLFVEAVLWIARTGSPWRDLPPDFGAWNSVYQRFARWSRAQIWHTVLTELAGDADLEEVFIDSTIVRAHQHAAGAAKKKANRRSGARAAD</sequence>
<dbReference type="AlphaFoldDB" id="A0A226WQV9"/>
<feature type="region of interest" description="Disordered" evidence="1">
    <location>
        <begin position="103"/>
        <end position="122"/>
    </location>
</feature>
<dbReference type="PANTHER" id="PTHR46637">
    <property type="entry name" value="TIS1421-TRANSPOSASE PROTEIN A"/>
    <property type="match status" value="1"/>
</dbReference>
<feature type="domain" description="Insertion element IS402-like" evidence="2">
    <location>
        <begin position="6"/>
        <end position="78"/>
    </location>
</feature>
<protein>
    <submittedName>
        <fullName evidence="3">Mobile element protein</fullName>
    </submittedName>
</protein>
<dbReference type="InterPro" id="IPR025161">
    <property type="entry name" value="IS402-like_dom"/>
</dbReference>
<evidence type="ECO:0000313" key="4">
    <source>
        <dbReference type="Proteomes" id="UP000214720"/>
    </source>
</evidence>
<comment type="caution">
    <text evidence="3">The sequence shown here is derived from an EMBL/GenBank/DDBJ whole genome shotgun (WGS) entry which is preliminary data.</text>
</comment>
<feature type="compositionally biased region" description="Basic residues" evidence="1">
    <location>
        <begin position="108"/>
        <end position="122"/>
    </location>
</feature>
<name>A0A226WQV9_CABSO</name>
<evidence type="ECO:0000259" key="2">
    <source>
        <dbReference type="Pfam" id="PF13340"/>
    </source>
</evidence>
<dbReference type="Proteomes" id="UP000214720">
    <property type="component" value="Unassembled WGS sequence"/>
</dbReference>
<reference evidence="4" key="1">
    <citation type="submission" date="2017-01" db="EMBL/GenBank/DDBJ databases">
        <title>Genome Analysis of Deinococcus marmoris KOPRI26562.</title>
        <authorList>
            <person name="Kim J.H."/>
            <person name="Oh H.-M."/>
        </authorList>
    </citation>
    <scope>NUCLEOTIDE SEQUENCE [LARGE SCALE GENOMIC DNA]</scope>
    <source>
        <strain evidence="4">PAMC 26633</strain>
    </source>
</reference>
<dbReference type="EMBL" id="MTHB01000247">
    <property type="protein sequence ID" value="OXC73483.1"/>
    <property type="molecule type" value="Genomic_DNA"/>
</dbReference>
<dbReference type="InterPro" id="IPR052909">
    <property type="entry name" value="Transposase_6_like"/>
</dbReference>
<gene>
    <name evidence="3" type="ORF">BSU04_36860</name>
</gene>
<evidence type="ECO:0000256" key="1">
    <source>
        <dbReference type="SAM" id="MobiDB-lite"/>
    </source>
</evidence>